<feature type="signal peptide" evidence="2">
    <location>
        <begin position="1"/>
        <end position="24"/>
    </location>
</feature>
<feature type="region of interest" description="Disordered" evidence="1">
    <location>
        <begin position="26"/>
        <end position="95"/>
    </location>
</feature>
<organism evidence="3 4">
    <name type="scientific">Ascodesmis nigricans</name>
    <dbReference type="NCBI Taxonomy" id="341454"/>
    <lineage>
        <taxon>Eukaryota</taxon>
        <taxon>Fungi</taxon>
        <taxon>Dikarya</taxon>
        <taxon>Ascomycota</taxon>
        <taxon>Pezizomycotina</taxon>
        <taxon>Pezizomycetes</taxon>
        <taxon>Pezizales</taxon>
        <taxon>Ascodesmidaceae</taxon>
        <taxon>Ascodesmis</taxon>
    </lineage>
</organism>
<feature type="region of interest" description="Disordered" evidence="1">
    <location>
        <begin position="143"/>
        <end position="294"/>
    </location>
</feature>
<keyword evidence="2" id="KW-0732">Signal</keyword>
<dbReference type="InParanoid" id="A0A4S2N800"/>
<dbReference type="Proteomes" id="UP000298138">
    <property type="component" value="Unassembled WGS sequence"/>
</dbReference>
<keyword evidence="4" id="KW-1185">Reference proteome</keyword>
<feature type="compositionally biased region" description="Polar residues" evidence="1">
    <location>
        <begin position="26"/>
        <end position="39"/>
    </location>
</feature>
<feature type="compositionally biased region" description="Low complexity" evidence="1">
    <location>
        <begin position="176"/>
        <end position="195"/>
    </location>
</feature>
<feature type="compositionally biased region" description="Basic and acidic residues" evidence="1">
    <location>
        <begin position="262"/>
        <end position="272"/>
    </location>
</feature>
<accession>A0A4S2N800</accession>
<feature type="chain" id="PRO_5020732966" evidence="2">
    <location>
        <begin position="25"/>
        <end position="316"/>
    </location>
</feature>
<feature type="compositionally biased region" description="Basic and acidic residues" evidence="1">
    <location>
        <begin position="216"/>
        <end position="231"/>
    </location>
</feature>
<feature type="compositionally biased region" description="Low complexity" evidence="1">
    <location>
        <begin position="41"/>
        <end position="57"/>
    </location>
</feature>
<name>A0A4S2N800_9PEZI</name>
<sequence length="316" mass="34375">MARAPTPPPLLLLLTLLLTTFVTPQSLSDTVSPPQQTAFNPFDSPLSSSALAASDFDTPTIPPAQLRDASLRRPPRGGNRRTSRGDPVTGRVPVQEVRLNPQPWGLPYPNPQPDYMVLPKPEPWDMTPKDNPIERLVNEAVEQQERKMAADEAVSAGKPVPPAPGGPPHGRKGRDNVNINNNDNDIVIDLSSLDLGGLGSGKKSGAVVDDDEEDDGVCKDKYESACDEEKTSKKKKKNKKGDCETKVEDEEVDSCAAKKSGKKDAVKCEKAGRVRKPRKPYKPLLPPTISPAPRCDAHVRQEEGEVIVYKTVTVVE</sequence>
<gene>
    <name evidence="3" type="ORF">EX30DRAFT_392654</name>
</gene>
<evidence type="ECO:0000313" key="3">
    <source>
        <dbReference type="EMBL" id="TGZ85294.1"/>
    </source>
</evidence>
<evidence type="ECO:0000256" key="2">
    <source>
        <dbReference type="SAM" id="SignalP"/>
    </source>
</evidence>
<evidence type="ECO:0000313" key="4">
    <source>
        <dbReference type="Proteomes" id="UP000298138"/>
    </source>
</evidence>
<feature type="compositionally biased region" description="Basic residues" evidence="1">
    <location>
        <begin position="73"/>
        <end position="82"/>
    </location>
</feature>
<dbReference type="EMBL" id="ML220112">
    <property type="protein sequence ID" value="TGZ85294.1"/>
    <property type="molecule type" value="Genomic_DNA"/>
</dbReference>
<reference evidence="3 4" key="1">
    <citation type="submission" date="2019-04" db="EMBL/GenBank/DDBJ databases">
        <title>Comparative genomics and transcriptomics to analyze fruiting body development in filamentous ascomycetes.</title>
        <authorList>
            <consortium name="DOE Joint Genome Institute"/>
            <person name="Lutkenhaus R."/>
            <person name="Traeger S."/>
            <person name="Breuer J."/>
            <person name="Kuo A."/>
            <person name="Lipzen A."/>
            <person name="Pangilinan J."/>
            <person name="Dilworth D."/>
            <person name="Sandor L."/>
            <person name="Poggeler S."/>
            <person name="Barry K."/>
            <person name="Grigoriev I.V."/>
            <person name="Nowrousian M."/>
        </authorList>
    </citation>
    <scope>NUCLEOTIDE SEQUENCE [LARGE SCALE GENOMIC DNA]</scope>
    <source>
        <strain evidence="3 4">CBS 389.68</strain>
    </source>
</reference>
<evidence type="ECO:0000256" key="1">
    <source>
        <dbReference type="SAM" id="MobiDB-lite"/>
    </source>
</evidence>
<dbReference type="AlphaFoldDB" id="A0A4S2N800"/>
<protein>
    <submittedName>
        <fullName evidence="3">Uncharacterized protein</fullName>
    </submittedName>
</protein>
<proteinExistence type="predicted"/>